<dbReference type="AlphaFoldDB" id="D8R0M3"/>
<protein>
    <recommendedName>
        <fullName evidence="9">Amino acid transporter transmembrane domain-containing protein</fullName>
    </recommendedName>
</protein>
<feature type="transmembrane region" description="Helical" evidence="8">
    <location>
        <begin position="261"/>
        <end position="283"/>
    </location>
</feature>
<evidence type="ECO:0000256" key="3">
    <source>
        <dbReference type="ARBA" id="ARBA00022692"/>
    </source>
</evidence>
<dbReference type="GO" id="GO:0015171">
    <property type="term" value="F:amino acid transmembrane transporter activity"/>
    <property type="evidence" value="ECO:0000318"/>
    <property type="project" value="GO_Central"/>
</dbReference>
<dbReference type="Pfam" id="PF01490">
    <property type="entry name" value="Aa_trans"/>
    <property type="match status" value="1"/>
</dbReference>
<dbReference type="Gene3D" id="1.20.1740.10">
    <property type="entry name" value="Amino acid/polyamine transporter I"/>
    <property type="match status" value="1"/>
</dbReference>
<evidence type="ECO:0000313" key="10">
    <source>
        <dbReference type="EMBL" id="EFJ35001.1"/>
    </source>
</evidence>
<dbReference type="HOGENOM" id="CLU_031247_4_1_1"/>
<feature type="compositionally biased region" description="Pro residues" evidence="7">
    <location>
        <begin position="1"/>
        <end position="11"/>
    </location>
</feature>
<evidence type="ECO:0000256" key="1">
    <source>
        <dbReference type="ARBA" id="ARBA00004370"/>
    </source>
</evidence>
<dbReference type="STRING" id="88036.D8R0M3"/>
<dbReference type="OMA" id="MFRMVWR"/>
<organism evidence="11">
    <name type="scientific">Selaginella moellendorffii</name>
    <name type="common">Spikemoss</name>
    <dbReference type="NCBI Taxonomy" id="88036"/>
    <lineage>
        <taxon>Eukaryota</taxon>
        <taxon>Viridiplantae</taxon>
        <taxon>Streptophyta</taxon>
        <taxon>Embryophyta</taxon>
        <taxon>Tracheophyta</taxon>
        <taxon>Lycopodiopsida</taxon>
        <taxon>Selaginellales</taxon>
        <taxon>Selaginellaceae</taxon>
        <taxon>Selaginella</taxon>
    </lineage>
</organism>
<evidence type="ECO:0000256" key="6">
    <source>
        <dbReference type="ARBA" id="ARBA00023136"/>
    </source>
</evidence>
<feature type="transmembrane region" description="Helical" evidence="8">
    <location>
        <begin position="362"/>
        <end position="379"/>
    </location>
</feature>
<evidence type="ECO:0000256" key="4">
    <source>
        <dbReference type="ARBA" id="ARBA00022970"/>
    </source>
</evidence>
<dbReference type="Proteomes" id="UP000001514">
    <property type="component" value="Unassembled WGS sequence"/>
</dbReference>
<keyword evidence="2" id="KW-0813">Transport</keyword>
<name>D8R0M3_SELML</name>
<feature type="transmembrane region" description="Helical" evidence="8">
    <location>
        <begin position="56"/>
        <end position="77"/>
    </location>
</feature>
<sequence length="458" mass="50262">MEAAGAPPPPAAIDKDDDGRPKRQGTVWSAAAHVITGVIGSGVLSLAWSFAQLGWIAGPIVLLIFAYLTYYTSALLADCYRFPDPTTGKRNYRYKDAVKVTLGEVELWLCALAQYSNLAATAVGYTVTGALSMAAIARANCFHTKGSKALGCGVSVNLYVTAFGLIQLVFSQIPNFHELWWLSYLATAMSFTYSTIVLVLGLAKLIGIPGGLVTTPAQKTWAVFQALGNVAFAYSFSMILIEIQDTLRSTPPENKTMKKATLVGVLATTAFYMSIACVNYAAFGDSAPGNLLSQGFEKPYWLIDFSNACIVLHLVGAYQVYSQPLFDFVEAWALEKWPHSALNTTHKIKLLHWRYSTTLFRLVWRSLFVIATTVIAMAIPFFNDVLGLLGAMGFWPLTVYFPIQMHIKQAQIKTWSMRWLKLQAISAFCLVISIAAGIGSIEGIYQDLKAYTPFHANF</sequence>
<feature type="transmembrane region" description="Helical" evidence="8">
    <location>
        <begin position="385"/>
        <end position="403"/>
    </location>
</feature>
<dbReference type="PANTHER" id="PTHR48017">
    <property type="entry name" value="OS05G0424000 PROTEIN-RELATED"/>
    <property type="match status" value="1"/>
</dbReference>
<evidence type="ECO:0000256" key="2">
    <source>
        <dbReference type="ARBA" id="ARBA00022448"/>
    </source>
</evidence>
<dbReference type="EMBL" id="GL377569">
    <property type="protein sequence ID" value="EFJ35001.1"/>
    <property type="molecule type" value="Genomic_DNA"/>
</dbReference>
<dbReference type="Gramene" id="EFJ35001">
    <property type="protein sequence ID" value="EFJ35001"/>
    <property type="gene ID" value="SELMODRAFT_166966"/>
</dbReference>
<keyword evidence="6 8" id="KW-0472">Membrane</keyword>
<evidence type="ECO:0000259" key="9">
    <source>
        <dbReference type="Pfam" id="PF01490"/>
    </source>
</evidence>
<evidence type="ECO:0000256" key="8">
    <source>
        <dbReference type="SAM" id="Phobius"/>
    </source>
</evidence>
<keyword evidence="5 8" id="KW-1133">Transmembrane helix</keyword>
<dbReference type="eggNOG" id="KOG1303">
    <property type="taxonomic scope" value="Eukaryota"/>
</dbReference>
<keyword evidence="4" id="KW-0029">Amino-acid transport</keyword>
<keyword evidence="11" id="KW-1185">Reference proteome</keyword>
<evidence type="ECO:0000313" key="11">
    <source>
        <dbReference type="Proteomes" id="UP000001514"/>
    </source>
</evidence>
<feature type="transmembrane region" description="Helical" evidence="8">
    <location>
        <begin position="122"/>
        <end position="142"/>
    </location>
</feature>
<reference evidence="10 11" key="1">
    <citation type="journal article" date="2011" name="Science">
        <title>The Selaginella genome identifies genetic changes associated with the evolution of vascular plants.</title>
        <authorList>
            <person name="Banks J.A."/>
            <person name="Nishiyama T."/>
            <person name="Hasebe M."/>
            <person name="Bowman J.L."/>
            <person name="Gribskov M."/>
            <person name="dePamphilis C."/>
            <person name="Albert V.A."/>
            <person name="Aono N."/>
            <person name="Aoyama T."/>
            <person name="Ambrose B.A."/>
            <person name="Ashton N.W."/>
            <person name="Axtell M.J."/>
            <person name="Barker E."/>
            <person name="Barker M.S."/>
            <person name="Bennetzen J.L."/>
            <person name="Bonawitz N.D."/>
            <person name="Chapple C."/>
            <person name="Cheng C."/>
            <person name="Correa L.G."/>
            <person name="Dacre M."/>
            <person name="DeBarry J."/>
            <person name="Dreyer I."/>
            <person name="Elias M."/>
            <person name="Engstrom E.M."/>
            <person name="Estelle M."/>
            <person name="Feng L."/>
            <person name="Finet C."/>
            <person name="Floyd S.K."/>
            <person name="Frommer W.B."/>
            <person name="Fujita T."/>
            <person name="Gramzow L."/>
            <person name="Gutensohn M."/>
            <person name="Harholt J."/>
            <person name="Hattori M."/>
            <person name="Heyl A."/>
            <person name="Hirai T."/>
            <person name="Hiwatashi Y."/>
            <person name="Ishikawa M."/>
            <person name="Iwata M."/>
            <person name="Karol K.G."/>
            <person name="Koehler B."/>
            <person name="Kolukisaoglu U."/>
            <person name="Kubo M."/>
            <person name="Kurata T."/>
            <person name="Lalonde S."/>
            <person name="Li K."/>
            <person name="Li Y."/>
            <person name="Litt A."/>
            <person name="Lyons E."/>
            <person name="Manning G."/>
            <person name="Maruyama T."/>
            <person name="Michael T.P."/>
            <person name="Mikami K."/>
            <person name="Miyazaki S."/>
            <person name="Morinaga S."/>
            <person name="Murata T."/>
            <person name="Mueller-Roeber B."/>
            <person name="Nelson D.R."/>
            <person name="Obara M."/>
            <person name="Oguri Y."/>
            <person name="Olmstead R.G."/>
            <person name="Onodera N."/>
            <person name="Petersen B.L."/>
            <person name="Pils B."/>
            <person name="Prigge M."/>
            <person name="Rensing S.A."/>
            <person name="Riano-Pachon D.M."/>
            <person name="Roberts A.W."/>
            <person name="Sato Y."/>
            <person name="Scheller H.V."/>
            <person name="Schulz B."/>
            <person name="Schulz C."/>
            <person name="Shakirov E.V."/>
            <person name="Shibagaki N."/>
            <person name="Shinohara N."/>
            <person name="Shippen D.E."/>
            <person name="Soerensen I."/>
            <person name="Sotooka R."/>
            <person name="Sugimoto N."/>
            <person name="Sugita M."/>
            <person name="Sumikawa N."/>
            <person name="Tanurdzic M."/>
            <person name="Theissen G."/>
            <person name="Ulvskov P."/>
            <person name="Wakazuki S."/>
            <person name="Weng J.K."/>
            <person name="Willats W.W."/>
            <person name="Wipf D."/>
            <person name="Wolf P.G."/>
            <person name="Yang L."/>
            <person name="Zimmer A.D."/>
            <person name="Zhu Q."/>
            <person name="Mitros T."/>
            <person name="Hellsten U."/>
            <person name="Loque D."/>
            <person name="Otillar R."/>
            <person name="Salamov A."/>
            <person name="Schmutz J."/>
            <person name="Shapiro H."/>
            <person name="Lindquist E."/>
            <person name="Lucas S."/>
            <person name="Rokhsar D."/>
            <person name="Grigoriev I.V."/>
        </authorList>
    </citation>
    <scope>NUCLEOTIDE SEQUENCE [LARGE SCALE GENOMIC DNA]</scope>
</reference>
<dbReference type="GO" id="GO:0016020">
    <property type="term" value="C:membrane"/>
    <property type="evidence" value="ECO:0000318"/>
    <property type="project" value="GO_Central"/>
</dbReference>
<accession>D8R0M3</accession>
<comment type="subcellular location">
    <subcellularLocation>
        <location evidence="1">Membrane</location>
    </subcellularLocation>
</comment>
<feature type="domain" description="Amino acid transporter transmembrane" evidence="9">
    <location>
        <begin position="24"/>
        <end position="445"/>
    </location>
</feature>
<feature type="transmembrane region" description="Helical" evidence="8">
    <location>
        <begin position="149"/>
        <end position="173"/>
    </location>
</feature>
<dbReference type="InterPro" id="IPR013057">
    <property type="entry name" value="AA_transpt_TM"/>
</dbReference>
<proteinExistence type="predicted"/>
<feature type="transmembrane region" description="Helical" evidence="8">
    <location>
        <begin position="30"/>
        <end position="50"/>
    </location>
</feature>
<keyword evidence="3 8" id="KW-0812">Transmembrane</keyword>
<dbReference type="GO" id="GO:0003333">
    <property type="term" value="P:amino acid transmembrane transport"/>
    <property type="evidence" value="ECO:0000318"/>
    <property type="project" value="GO_Central"/>
</dbReference>
<dbReference type="InParanoid" id="D8R0M3"/>
<dbReference type="KEGG" id="smo:SELMODRAFT_166966"/>
<feature type="region of interest" description="Disordered" evidence="7">
    <location>
        <begin position="1"/>
        <end position="23"/>
    </location>
</feature>
<evidence type="ECO:0000256" key="7">
    <source>
        <dbReference type="SAM" id="MobiDB-lite"/>
    </source>
</evidence>
<evidence type="ECO:0000256" key="5">
    <source>
        <dbReference type="ARBA" id="ARBA00022989"/>
    </source>
</evidence>
<feature type="transmembrane region" description="Helical" evidence="8">
    <location>
        <begin position="424"/>
        <end position="445"/>
    </location>
</feature>
<gene>
    <name evidence="10" type="ORF">SELMODRAFT_166966</name>
</gene>